<evidence type="ECO:0000256" key="1">
    <source>
        <dbReference type="SAM" id="MobiDB-lite"/>
    </source>
</evidence>
<dbReference type="PANTHER" id="PTHR43751">
    <property type="entry name" value="SULFATASE"/>
    <property type="match status" value="1"/>
</dbReference>
<comment type="caution">
    <text evidence="3">The sequence shown here is derived from an EMBL/GenBank/DDBJ whole genome shotgun (WGS) entry which is preliminary data.</text>
</comment>
<dbReference type="Gene3D" id="3.40.720.10">
    <property type="entry name" value="Alkaline Phosphatase, subunit A"/>
    <property type="match status" value="1"/>
</dbReference>
<dbReference type="SUPFAM" id="SSF53649">
    <property type="entry name" value="Alkaline phosphatase-like"/>
    <property type="match status" value="1"/>
</dbReference>
<keyword evidence="4" id="KW-1185">Reference proteome</keyword>
<dbReference type="InterPro" id="IPR052701">
    <property type="entry name" value="GAG_Ulvan_Degrading_Sulfatases"/>
</dbReference>
<proteinExistence type="predicted"/>
<feature type="domain" description="Sulfatase N-terminal" evidence="2">
    <location>
        <begin position="3"/>
        <end position="333"/>
    </location>
</feature>
<organism evidence="3 4">
    <name type="scientific">Brachybacterium halotolerans</name>
    <dbReference type="NCBI Taxonomy" id="2795215"/>
    <lineage>
        <taxon>Bacteria</taxon>
        <taxon>Bacillati</taxon>
        <taxon>Actinomycetota</taxon>
        <taxon>Actinomycetes</taxon>
        <taxon>Micrococcales</taxon>
        <taxon>Dermabacteraceae</taxon>
        <taxon>Brachybacterium</taxon>
    </lineage>
</organism>
<dbReference type="PANTHER" id="PTHR43751:SF3">
    <property type="entry name" value="SULFATASE N-TERMINAL DOMAIN-CONTAINING PROTEIN"/>
    <property type="match status" value="1"/>
</dbReference>
<evidence type="ECO:0000313" key="4">
    <source>
        <dbReference type="Proteomes" id="UP000612352"/>
    </source>
</evidence>
<dbReference type="RefSeq" id="WP_200501604.1">
    <property type="nucleotide sequence ID" value="NZ_JAEDAJ010000002.1"/>
</dbReference>
<dbReference type="InterPro" id="IPR017850">
    <property type="entry name" value="Alkaline_phosphatase_core_sf"/>
</dbReference>
<dbReference type="CDD" id="cd16148">
    <property type="entry name" value="sulfatase_like"/>
    <property type="match status" value="1"/>
</dbReference>
<evidence type="ECO:0000259" key="2">
    <source>
        <dbReference type="Pfam" id="PF00884"/>
    </source>
</evidence>
<gene>
    <name evidence="3" type="ORF">I8D64_06060</name>
</gene>
<name>A0ABS1B8J1_9MICO</name>
<dbReference type="EMBL" id="JAEDAJ010000002">
    <property type="protein sequence ID" value="MBK0330966.1"/>
    <property type="molecule type" value="Genomic_DNA"/>
</dbReference>
<dbReference type="InterPro" id="IPR000917">
    <property type="entry name" value="Sulfatase_N"/>
</dbReference>
<dbReference type="Pfam" id="PF00884">
    <property type="entry name" value="Sulfatase"/>
    <property type="match status" value="1"/>
</dbReference>
<protein>
    <submittedName>
        <fullName evidence="3">Sulfatase</fullName>
    </submittedName>
</protein>
<reference evidence="3 4" key="1">
    <citation type="submission" date="2020-12" db="EMBL/GenBank/DDBJ databases">
        <title>Brachybacterium sp. MASK1Z-5, whole genome shotgun sequence.</title>
        <authorList>
            <person name="Tuo L."/>
        </authorList>
    </citation>
    <scope>NUCLEOTIDE SEQUENCE [LARGE SCALE GENOMIC DNA]</scope>
    <source>
        <strain evidence="3 4">MASK1Z-5</strain>
    </source>
</reference>
<feature type="region of interest" description="Disordered" evidence="1">
    <location>
        <begin position="202"/>
        <end position="228"/>
    </location>
</feature>
<evidence type="ECO:0000313" key="3">
    <source>
        <dbReference type="EMBL" id="MBK0330966.1"/>
    </source>
</evidence>
<sequence length="487" mass="55196">MRVLYIDVDSLRPDHLGAHGYERPTSPTIDALAERSTVMEQTYSSSSPCGPSRGCLMSGVFGIRHGVLTHWGPGSRFRFPGQAHTYFRDAPTLTRHLRENGVSTVSFSSFMDRHQMFWFGAGWSQMNTFTLKQGDEDADEVNAAVIPWLRENIRDTPDLFLHVQYWEPHRNYTMPERWAREVEHAPIPSWLTPERVAAHRESAAPYSPQELFPGRRREDAPTPSMPRRIDDLEDAHRFFDGYDGAVRYLDDQIGMLLHELDLLGVLEDTAIILSADHGEALGEQSVYGDHTSAANAVHHVPMIVHWPGAPAHRQQGLTYQLDMDATICDLLGVPVPEGWDSRSFAPAVRGESGWSGRDQLVWDHGLYCAQRVVRTPQWLYQRTYHPGVFEHRPTSLYDAEDVHQVDDVADAHPGTVAELEEELVAWRQDQLARTDLPDPLDEILAGGGPYRYVQLEQWMRLLGENGRESEARRLRAHIEATARTCVA</sequence>
<accession>A0ABS1B8J1</accession>
<dbReference type="Proteomes" id="UP000612352">
    <property type="component" value="Unassembled WGS sequence"/>
</dbReference>